<dbReference type="InterPro" id="IPR050723">
    <property type="entry name" value="CFA/CMAS"/>
</dbReference>
<keyword evidence="5" id="KW-0443">Lipid metabolism</keyword>
<feature type="domain" description="DUF7884" evidence="6">
    <location>
        <begin position="22"/>
        <end position="93"/>
    </location>
</feature>
<evidence type="ECO:0000256" key="2">
    <source>
        <dbReference type="ARBA" id="ARBA00022603"/>
    </source>
</evidence>
<dbReference type="Proteomes" id="UP001317705">
    <property type="component" value="Chromosome"/>
</dbReference>
<dbReference type="InterPro" id="IPR003333">
    <property type="entry name" value="CMAS"/>
</dbReference>
<evidence type="ECO:0000256" key="5">
    <source>
        <dbReference type="ARBA" id="ARBA00023098"/>
    </source>
</evidence>
<gene>
    <name evidence="7" type="ORF">GURASL_11190</name>
</gene>
<dbReference type="Pfam" id="PF02353">
    <property type="entry name" value="CMAS"/>
    <property type="match status" value="1"/>
</dbReference>
<dbReference type="PIRSF" id="PIRSF003085">
    <property type="entry name" value="CMAS"/>
    <property type="match status" value="1"/>
</dbReference>
<organism evidence="7 8">
    <name type="scientific">Geotalea uraniireducens</name>
    <dbReference type="NCBI Taxonomy" id="351604"/>
    <lineage>
        <taxon>Bacteria</taxon>
        <taxon>Pseudomonadati</taxon>
        <taxon>Thermodesulfobacteriota</taxon>
        <taxon>Desulfuromonadia</taxon>
        <taxon>Geobacterales</taxon>
        <taxon>Geobacteraceae</taxon>
        <taxon>Geotalea</taxon>
    </lineage>
</organism>
<dbReference type="Gene3D" id="3.40.50.150">
    <property type="entry name" value="Vaccinia Virus protein VP39"/>
    <property type="match status" value="1"/>
</dbReference>
<keyword evidence="4" id="KW-0949">S-adenosyl-L-methionine</keyword>
<protein>
    <submittedName>
        <fullName evidence="7">Cyclopropane-fatty-acyl-phospholipid synthase</fullName>
    </submittedName>
</protein>
<keyword evidence="2" id="KW-0489">Methyltransferase</keyword>
<dbReference type="PANTHER" id="PTHR43667">
    <property type="entry name" value="CYCLOPROPANE-FATTY-ACYL-PHOSPHOLIPID SYNTHASE"/>
    <property type="match status" value="1"/>
</dbReference>
<keyword evidence="8" id="KW-1185">Reference proteome</keyword>
<dbReference type="CDD" id="cd02440">
    <property type="entry name" value="AdoMet_MTases"/>
    <property type="match status" value="1"/>
</dbReference>
<reference evidence="7 8" key="1">
    <citation type="submission" date="2022-12" db="EMBL/GenBank/DDBJ databases">
        <title>Polyphasic characterization of Geotalea uranireducens NIT-SL11 newly isolated from a complex of sewage sludge and microbially reduced graphene oxide.</title>
        <authorList>
            <person name="Xie L."/>
            <person name="Yoshida N."/>
            <person name="Meng L."/>
        </authorList>
    </citation>
    <scope>NUCLEOTIDE SEQUENCE [LARGE SCALE GENOMIC DNA]</scope>
    <source>
        <strain evidence="7 8">NIT-SL11</strain>
    </source>
</reference>
<evidence type="ECO:0000313" key="8">
    <source>
        <dbReference type="Proteomes" id="UP001317705"/>
    </source>
</evidence>
<dbReference type="SUPFAM" id="SSF53335">
    <property type="entry name" value="S-adenosyl-L-methionine-dependent methyltransferases"/>
    <property type="match status" value="1"/>
</dbReference>
<evidence type="ECO:0000259" key="6">
    <source>
        <dbReference type="Pfam" id="PF25371"/>
    </source>
</evidence>
<dbReference type="Pfam" id="PF25371">
    <property type="entry name" value="DUF7884"/>
    <property type="match status" value="1"/>
</dbReference>
<proteinExistence type="inferred from homology"/>
<dbReference type="EMBL" id="AP027151">
    <property type="protein sequence ID" value="BDV42196.1"/>
    <property type="molecule type" value="Genomic_DNA"/>
</dbReference>
<dbReference type="InterPro" id="IPR057206">
    <property type="entry name" value="DUF7884"/>
</dbReference>
<sequence>MTDLAGEKADRVRDKSLELLKYLLGSCHLRNFAVRLWDETLWEAEPGKPPRFTLIIRSPGALRRMLRHPDELSLGEAYIYDDIDVEGEIQDVFPLADHLFVTRHTLADLIRLRTQFLALPDDERRRDRERLAQLHGPVHSATRDRQAVSYHYNISNDFYRLWLDERMIYSCAYFKRPDDSLDTAQEQKLDYLCRKLRLQEGERLLDIGCGWGGLLLHAVRHYGVTAYGITLSQLQAELASERIRAAGLEGRCRVAVQDYRELDEKETYDKIVSVGMVEHVGKARLAEYFDKAWRLLRRGGVFLNHGIAVNSGQPFPKGPSFVDRYVFPDGELLPISTTIETAERCGFDLRDLENLREHYARTLEEWVRRLEAHHEEARAVAGEAIYRIWRLYMAGSAYNFRLGRLNLFQTVLVRCDRGRCCLPLTRDDWYA</sequence>
<evidence type="ECO:0000313" key="7">
    <source>
        <dbReference type="EMBL" id="BDV42196.1"/>
    </source>
</evidence>
<comment type="similarity">
    <text evidence="1">Belongs to the CFA/CMAS family.</text>
</comment>
<keyword evidence="3" id="KW-0808">Transferase</keyword>
<dbReference type="InterPro" id="IPR029063">
    <property type="entry name" value="SAM-dependent_MTases_sf"/>
</dbReference>
<evidence type="ECO:0000256" key="4">
    <source>
        <dbReference type="ARBA" id="ARBA00022691"/>
    </source>
</evidence>
<dbReference type="RefSeq" id="WP_282002498.1">
    <property type="nucleotide sequence ID" value="NZ_AP027151.1"/>
</dbReference>
<evidence type="ECO:0000256" key="1">
    <source>
        <dbReference type="ARBA" id="ARBA00010815"/>
    </source>
</evidence>
<dbReference type="PANTHER" id="PTHR43667:SF1">
    <property type="entry name" value="CYCLOPROPANE-FATTY-ACYL-PHOSPHOLIPID SYNTHASE"/>
    <property type="match status" value="1"/>
</dbReference>
<name>A0ABM8EIC8_9BACT</name>
<accession>A0ABM8EIC8</accession>
<evidence type="ECO:0000256" key="3">
    <source>
        <dbReference type="ARBA" id="ARBA00022679"/>
    </source>
</evidence>